<dbReference type="InterPro" id="IPR003871">
    <property type="entry name" value="RFA1B/D_OB_1st"/>
</dbReference>
<dbReference type="PANTHER" id="PTHR47165">
    <property type="entry name" value="OS03G0429900 PROTEIN"/>
    <property type="match status" value="1"/>
</dbReference>
<dbReference type="PANTHER" id="PTHR47165:SF4">
    <property type="entry name" value="OS03G0429900 PROTEIN"/>
    <property type="match status" value="1"/>
</dbReference>
<organism evidence="3 4">
    <name type="scientific">Lactuca saligna</name>
    <name type="common">Willowleaf lettuce</name>
    <dbReference type="NCBI Taxonomy" id="75948"/>
    <lineage>
        <taxon>Eukaryota</taxon>
        <taxon>Viridiplantae</taxon>
        <taxon>Streptophyta</taxon>
        <taxon>Embryophyta</taxon>
        <taxon>Tracheophyta</taxon>
        <taxon>Spermatophyta</taxon>
        <taxon>Magnoliopsida</taxon>
        <taxon>eudicotyledons</taxon>
        <taxon>Gunneridae</taxon>
        <taxon>Pentapetalae</taxon>
        <taxon>asterids</taxon>
        <taxon>campanulids</taxon>
        <taxon>Asterales</taxon>
        <taxon>Asteraceae</taxon>
        <taxon>Cichorioideae</taxon>
        <taxon>Cichorieae</taxon>
        <taxon>Lactucinae</taxon>
        <taxon>Lactuca</taxon>
    </lineage>
</organism>
<dbReference type="Pfam" id="PF02721">
    <property type="entry name" value="DUF223"/>
    <property type="match status" value="1"/>
</dbReference>
<evidence type="ECO:0000313" key="3">
    <source>
        <dbReference type="EMBL" id="CAI9282468.1"/>
    </source>
</evidence>
<reference evidence="3" key="1">
    <citation type="submission" date="2023-04" db="EMBL/GenBank/DDBJ databases">
        <authorList>
            <person name="Vijverberg K."/>
            <person name="Xiong W."/>
            <person name="Schranz E."/>
        </authorList>
    </citation>
    <scope>NUCLEOTIDE SEQUENCE</scope>
</reference>
<evidence type="ECO:0008006" key="5">
    <source>
        <dbReference type="Google" id="ProtNLM"/>
    </source>
</evidence>
<evidence type="ECO:0000259" key="1">
    <source>
        <dbReference type="Pfam" id="PF02721"/>
    </source>
</evidence>
<evidence type="ECO:0000259" key="2">
    <source>
        <dbReference type="Pfam" id="PF08646"/>
    </source>
</evidence>
<dbReference type="InterPro" id="IPR012340">
    <property type="entry name" value="NA-bd_OB-fold"/>
</dbReference>
<dbReference type="Pfam" id="PF08646">
    <property type="entry name" value="Rep_fac-A_C"/>
    <property type="match status" value="1"/>
</dbReference>
<feature type="domain" description="Replication factor A C-terminal" evidence="2">
    <location>
        <begin position="320"/>
        <end position="410"/>
    </location>
</feature>
<keyword evidence="4" id="KW-1185">Reference proteome</keyword>
<sequence>MVIVFFTVVFKTFSEANSLPHLCIYMAAGDFTLIRDLDVLKDIFTMKLRVIRLWTLDNYYNKNELFSIELILMGEEGNKIQGYVPKAYIYKFKKLLKEGEAFIIKSPNLAKMQERSFQLTNQLQKLALNLDSIVTPCDNFSGSVNGFDFVEYRAIIDGTVPDNMSLDVIGLVVVVGEIDARNADRKRHRIRIQIQNASGLQLDVNLWGDYGYTFLHYIQKNPNNVRIVIILQFAKISVWQYRRSVNTYYDVSKFIINSDIDDINVFKKSLDQDGPHENSKSTFTYMKSNRSSENDDFLLNNDLKTIADIFEPLEEKKYVIVATIKGILQNKDWYYPACTNCNTRAFSDTPSNEANVIGSFQHAKYECRNPKCTKLFMILVRVQDHTGSITLTMFEQDAKKLLKISVKDLIAKTARLGFGTGLYPSEINVLKDMKLAFIVSISKYNLERNNNQYSILRSSDDDNLIQYLEKNFVVLEGCNSQSFDVGTSDYESQDNKSIKDAISQTDDNVTLTNVFKSTATSPKKKFDTSKGLKRALEDVFVLDVNDKLSSSKATKVGGEDGQVKFLKVKLEK</sequence>
<dbReference type="EMBL" id="OX465080">
    <property type="protein sequence ID" value="CAI9282468.1"/>
    <property type="molecule type" value="Genomic_DNA"/>
</dbReference>
<dbReference type="CDD" id="cd04480">
    <property type="entry name" value="RPA1_DBD_A_like"/>
    <property type="match status" value="1"/>
</dbReference>
<dbReference type="CDD" id="cd04481">
    <property type="entry name" value="RPA1_DBD_B_like"/>
    <property type="match status" value="1"/>
</dbReference>
<dbReference type="Proteomes" id="UP001177003">
    <property type="component" value="Chromosome 4"/>
</dbReference>
<accession>A0AA35YYN6</accession>
<feature type="domain" description="Replication protein A 70 kDa DNA-binding subunit B/D first OB fold" evidence="1">
    <location>
        <begin position="31"/>
        <end position="136"/>
    </location>
</feature>
<dbReference type="SUPFAM" id="SSF50249">
    <property type="entry name" value="Nucleic acid-binding proteins"/>
    <property type="match status" value="3"/>
</dbReference>
<evidence type="ECO:0000313" key="4">
    <source>
        <dbReference type="Proteomes" id="UP001177003"/>
    </source>
</evidence>
<gene>
    <name evidence="3" type="ORF">LSALG_LOCUS22104</name>
</gene>
<protein>
    <recommendedName>
        <fullName evidence="5">Replication factor A C-terminal domain-containing protein</fullName>
    </recommendedName>
</protein>
<dbReference type="Gene3D" id="2.40.50.140">
    <property type="entry name" value="Nucleic acid-binding proteins"/>
    <property type="match status" value="3"/>
</dbReference>
<name>A0AA35YYN6_LACSI</name>
<proteinExistence type="predicted"/>
<dbReference type="InterPro" id="IPR013955">
    <property type="entry name" value="Rep_factor-A_C"/>
</dbReference>
<dbReference type="AlphaFoldDB" id="A0AA35YYN6"/>